<organism evidence="1 2">
    <name type="scientific">Candidatus Dojkabacteria bacterium</name>
    <dbReference type="NCBI Taxonomy" id="2099670"/>
    <lineage>
        <taxon>Bacteria</taxon>
        <taxon>Candidatus Dojkabacteria</taxon>
    </lineage>
</organism>
<dbReference type="Proteomes" id="UP000564033">
    <property type="component" value="Unassembled WGS sequence"/>
</dbReference>
<evidence type="ECO:0000313" key="2">
    <source>
        <dbReference type="Proteomes" id="UP000564033"/>
    </source>
</evidence>
<comment type="caution">
    <text evidence="1">The sequence shown here is derived from an EMBL/GenBank/DDBJ whole genome shotgun (WGS) entry which is preliminary data.</text>
</comment>
<dbReference type="AlphaFoldDB" id="A0A847VE99"/>
<gene>
    <name evidence="1" type="ORF">GX888_03775</name>
</gene>
<name>A0A847VE99_9BACT</name>
<protein>
    <submittedName>
        <fullName evidence="1">Uncharacterized protein</fullName>
    </submittedName>
</protein>
<evidence type="ECO:0000313" key="1">
    <source>
        <dbReference type="EMBL" id="NLZ24833.1"/>
    </source>
</evidence>
<reference evidence="1 2" key="1">
    <citation type="journal article" date="2020" name="Biotechnol. Biofuels">
        <title>New insights from the biogas microbiome by comprehensive genome-resolved metagenomics of nearly 1600 species originating from multiple anaerobic digesters.</title>
        <authorList>
            <person name="Campanaro S."/>
            <person name="Treu L."/>
            <person name="Rodriguez-R L.M."/>
            <person name="Kovalovszki A."/>
            <person name="Ziels R.M."/>
            <person name="Maus I."/>
            <person name="Zhu X."/>
            <person name="Kougias P.G."/>
            <person name="Basile A."/>
            <person name="Luo G."/>
            <person name="Schluter A."/>
            <person name="Konstantinidis K.T."/>
            <person name="Angelidaki I."/>
        </authorList>
    </citation>
    <scope>NUCLEOTIDE SEQUENCE [LARGE SCALE GENOMIC DNA]</scope>
    <source>
        <strain evidence="1">AS19jrsBPTG_9</strain>
    </source>
</reference>
<dbReference type="EMBL" id="JAAZIL010000095">
    <property type="protein sequence ID" value="NLZ24833.1"/>
    <property type="molecule type" value="Genomic_DNA"/>
</dbReference>
<proteinExistence type="predicted"/>
<sequence>MKRKWYTNWLLVITLCLLFSSFGIFVFSFRKNITVTKCIYGDSQEGNCICTKEGEIVCEEDIEKKDEQEVVGREFVSDDLNFNYSFLNFFDAKTFTQDRVKFKEISHVQDGLRISVERVSECNEKKEMATQLGFYKLESERLTLTTRSNLTDSSFYISCIVDNTFLIRDFNIEDLNIFDIYYQDEMDVIYRANNCVYEGYIRNSDDVYKSANNCYLCKCINGE</sequence>
<feature type="non-terminal residue" evidence="1">
    <location>
        <position position="223"/>
    </location>
</feature>
<accession>A0A847VE99</accession>